<evidence type="ECO:0000256" key="1">
    <source>
        <dbReference type="SAM" id="MobiDB-lite"/>
    </source>
</evidence>
<keyword evidence="3" id="KW-1185">Reference proteome</keyword>
<dbReference type="STRING" id="35608.A0A2U1L3G0"/>
<dbReference type="Proteomes" id="UP000245207">
    <property type="component" value="Unassembled WGS sequence"/>
</dbReference>
<feature type="compositionally biased region" description="Low complexity" evidence="1">
    <location>
        <begin position="17"/>
        <end position="27"/>
    </location>
</feature>
<keyword evidence="2" id="KW-0645">Protease</keyword>
<name>A0A2U1L3G0_ARTAN</name>
<dbReference type="InterPro" id="IPR016163">
    <property type="entry name" value="Ald_DH_C"/>
</dbReference>
<dbReference type="InterPro" id="IPR016161">
    <property type="entry name" value="Ald_DH/histidinol_DH"/>
</dbReference>
<protein>
    <submittedName>
        <fullName evidence="2">Subtilisin-like protease SBT2.6</fullName>
    </submittedName>
</protein>
<evidence type="ECO:0000313" key="2">
    <source>
        <dbReference type="EMBL" id="PWA43538.1"/>
    </source>
</evidence>
<dbReference type="EMBL" id="PKPP01011775">
    <property type="protein sequence ID" value="PWA43538.1"/>
    <property type="molecule type" value="Genomic_DNA"/>
</dbReference>
<reference evidence="2 3" key="1">
    <citation type="journal article" date="2018" name="Mol. Plant">
        <title>The genome of Artemisia annua provides insight into the evolution of Asteraceae family and artemisinin biosynthesis.</title>
        <authorList>
            <person name="Shen Q."/>
            <person name="Zhang L."/>
            <person name="Liao Z."/>
            <person name="Wang S."/>
            <person name="Yan T."/>
            <person name="Shi P."/>
            <person name="Liu M."/>
            <person name="Fu X."/>
            <person name="Pan Q."/>
            <person name="Wang Y."/>
            <person name="Lv Z."/>
            <person name="Lu X."/>
            <person name="Zhang F."/>
            <person name="Jiang W."/>
            <person name="Ma Y."/>
            <person name="Chen M."/>
            <person name="Hao X."/>
            <person name="Li L."/>
            <person name="Tang Y."/>
            <person name="Lv G."/>
            <person name="Zhou Y."/>
            <person name="Sun X."/>
            <person name="Brodelius P.E."/>
            <person name="Rose J.K.C."/>
            <person name="Tang K."/>
        </authorList>
    </citation>
    <scope>NUCLEOTIDE SEQUENCE [LARGE SCALE GENOMIC DNA]</scope>
    <source>
        <strain evidence="3">cv. Huhao1</strain>
        <tissue evidence="2">Leaf</tissue>
    </source>
</reference>
<dbReference type="GO" id="GO:0006508">
    <property type="term" value="P:proteolysis"/>
    <property type="evidence" value="ECO:0007669"/>
    <property type="project" value="UniProtKB-KW"/>
</dbReference>
<dbReference type="SUPFAM" id="SSF53720">
    <property type="entry name" value="ALDH-like"/>
    <property type="match status" value="1"/>
</dbReference>
<accession>A0A2U1L3G0</accession>
<dbReference type="SUPFAM" id="SSF52743">
    <property type="entry name" value="Subtilisin-like"/>
    <property type="match status" value="1"/>
</dbReference>
<dbReference type="Gene3D" id="3.40.309.10">
    <property type="entry name" value="Aldehyde Dehydrogenase, Chain A, domain 2"/>
    <property type="match status" value="1"/>
</dbReference>
<dbReference type="OrthoDB" id="4803627at2759"/>
<evidence type="ECO:0000313" key="3">
    <source>
        <dbReference type="Proteomes" id="UP000245207"/>
    </source>
</evidence>
<sequence>MGKTSSACLPIMRREQQGQQQRPEGTQNNHDFLSGTIWRKGATVPDPTSGQTGCNISSGLPHYLNPFLSYCNQSQHHTATIDVGNNGIPVQVQGYEFGKASKMDSRARIAVYKPLYPAFGGSVADVVAAIDQVYDGVDILNLSMGPNSPPATNKTSFLNLYIWVKGLLPGKAICTRNVTKRIRKTNEGSEERKKNSPSHTLDGADVMGEQECYKSYSQGIYSIRSFGPGYSNRYGSSAAVISNDLDQCDRVTRAFDAGIVWVNCSVNNGVHFLRNSSGYDNLYFTFLKHSCSMVMTNIYVFRSVDSNSD</sequence>
<keyword evidence="2" id="KW-0378">Hydrolase</keyword>
<comment type="caution">
    <text evidence="2">The sequence shown here is derived from an EMBL/GenBank/DDBJ whole genome shotgun (WGS) entry which is preliminary data.</text>
</comment>
<dbReference type="InterPro" id="IPR036852">
    <property type="entry name" value="Peptidase_S8/S53_dom_sf"/>
</dbReference>
<dbReference type="Gene3D" id="3.40.50.200">
    <property type="entry name" value="Peptidase S8/S53 domain"/>
    <property type="match status" value="1"/>
</dbReference>
<proteinExistence type="predicted"/>
<dbReference type="GO" id="GO:0016620">
    <property type="term" value="F:oxidoreductase activity, acting on the aldehyde or oxo group of donors, NAD or NADP as acceptor"/>
    <property type="evidence" value="ECO:0007669"/>
    <property type="project" value="InterPro"/>
</dbReference>
<dbReference type="AlphaFoldDB" id="A0A2U1L3G0"/>
<feature type="region of interest" description="Disordered" evidence="1">
    <location>
        <begin position="1"/>
        <end position="32"/>
    </location>
</feature>
<gene>
    <name evidence="2" type="ORF">CTI12_AA534750</name>
</gene>
<dbReference type="GO" id="GO:0004252">
    <property type="term" value="F:serine-type endopeptidase activity"/>
    <property type="evidence" value="ECO:0007669"/>
    <property type="project" value="InterPro"/>
</dbReference>
<organism evidence="2 3">
    <name type="scientific">Artemisia annua</name>
    <name type="common">Sweet wormwood</name>
    <dbReference type="NCBI Taxonomy" id="35608"/>
    <lineage>
        <taxon>Eukaryota</taxon>
        <taxon>Viridiplantae</taxon>
        <taxon>Streptophyta</taxon>
        <taxon>Embryophyta</taxon>
        <taxon>Tracheophyta</taxon>
        <taxon>Spermatophyta</taxon>
        <taxon>Magnoliopsida</taxon>
        <taxon>eudicotyledons</taxon>
        <taxon>Gunneridae</taxon>
        <taxon>Pentapetalae</taxon>
        <taxon>asterids</taxon>
        <taxon>campanulids</taxon>
        <taxon>Asterales</taxon>
        <taxon>Asteraceae</taxon>
        <taxon>Asteroideae</taxon>
        <taxon>Anthemideae</taxon>
        <taxon>Artemisiinae</taxon>
        <taxon>Artemisia</taxon>
    </lineage>
</organism>